<evidence type="ECO:0000313" key="2">
    <source>
        <dbReference type="Proteomes" id="UP000008281"/>
    </source>
</evidence>
<gene>
    <name evidence="1" type="ORF">CRE_24107</name>
</gene>
<reference evidence="1" key="1">
    <citation type="submission" date="2007-07" db="EMBL/GenBank/DDBJ databases">
        <title>PCAP assembly of the Caenorhabditis remanei genome.</title>
        <authorList>
            <consortium name="The Caenorhabditis remanei Sequencing Consortium"/>
            <person name="Wilson R.K."/>
        </authorList>
    </citation>
    <scope>NUCLEOTIDE SEQUENCE [LARGE SCALE GENOMIC DNA]</scope>
    <source>
        <strain evidence="1">PB4641</strain>
    </source>
</reference>
<proteinExistence type="predicted"/>
<dbReference type="AlphaFoldDB" id="E3MVL8"/>
<protein>
    <submittedName>
        <fullName evidence="1">Uncharacterized protein</fullName>
    </submittedName>
</protein>
<dbReference type="eggNOG" id="ENOG502TIWM">
    <property type="taxonomic scope" value="Eukaryota"/>
</dbReference>
<dbReference type="FunCoup" id="E3MVL8">
    <property type="interactions" value="627"/>
</dbReference>
<dbReference type="PROSITE" id="PS50181">
    <property type="entry name" value="FBOX"/>
    <property type="match status" value="1"/>
</dbReference>
<name>E3MVL8_CAERE</name>
<dbReference type="InterPro" id="IPR001810">
    <property type="entry name" value="F-box_dom"/>
</dbReference>
<dbReference type="Proteomes" id="UP000008281">
    <property type="component" value="Unassembled WGS sequence"/>
</dbReference>
<dbReference type="HOGENOM" id="CLU_790482_0_0_1"/>
<dbReference type="EMBL" id="DS268483">
    <property type="protein sequence ID" value="EFP10250.1"/>
    <property type="molecule type" value="Genomic_DNA"/>
</dbReference>
<dbReference type="CDD" id="cd09917">
    <property type="entry name" value="F-box_SF"/>
    <property type="match status" value="1"/>
</dbReference>
<accession>E3MVL8</accession>
<evidence type="ECO:0000313" key="1">
    <source>
        <dbReference type="EMBL" id="EFP10250.1"/>
    </source>
</evidence>
<organism evidence="2">
    <name type="scientific">Caenorhabditis remanei</name>
    <name type="common">Caenorhabditis vulgaris</name>
    <dbReference type="NCBI Taxonomy" id="31234"/>
    <lineage>
        <taxon>Eukaryota</taxon>
        <taxon>Metazoa</taxon>
        <taxon>Ecdysozoa</taxon>
        <taxon>Nematoda</taxon>
        <taxon>Chromadorea</taxon>
        <taxon>Rhabditida</taxon>
        <taxon>Rhabditina</taxon>
        <taxon>Rhabditomorpha</taxon>
        <taxon>Rhabditoidea</taxon>
        <taxon>Rhabditidae</taxon>
        <taxon>Peloderinae</taxon>
        <taxon>Caenorhabditis</taxon>
    </lineage>
</organism>
<dbReference type="Pfam" id="PF00646">
    <property type="entry name" value="F-box"/>
    <property type="match status" value="1"/>
</dbReference>
<keyword evidence="2" id="KW-1185">Reference proteome</keyword>
<sequence>MKLLKFPWLVLIKILKFMDTLDIINLSSTNRRLREQYTSEINPEGINIMFSRYIAVIGIKGSRLIDFINDASADSVPIGVRTIGPITFNAFSRAINDRFWEAMVEDRYTPCLTLAQYFMTIFPKAEQNYFCCDYECEMEESTRQLLASYDLDLFKEKEFKFSVESDENTKNLVNQYCKSNQLSVIGLEDGDYKDGDYKVTRTKNFEDNELPEDSDFWFDRFPDLEYFISYILISGLKVGIEAWRDLIKKWVEEDLDQLVFVCANGVTSLNMLELTEGFSTHPWNDEEMIEFKKKTDFSVYFEQKGTIICNKRNRKASLHFDQENSIFTMIVWDTQASEKCLSLFPEIQAIF</sequence>